<dbReference type="InterPro" id="IPR023753">
    <property type="entry name" value="FAD/NAD-binding_dom"/>
</dbReference>
<dbReference type="Pfam" id="PF13510">
    <property type="entry name" value="Fer2_4"/>
    <property type="match status" value="1"/>
</dbReference>
<evidence type="ECO:0000259" key="4">
    <source>
        <dbReference type="Pfam" id="PF07992"/>
    </source>
</evidence>
<dbReference type="PIRSF" id="PIRSF037980">
    <property type="entry name" value="SoxA"/>
    <property type="match status" value="1"/>
</dbReference>
<dbReference type="PANTHER" id="PTHR43757">
    <property type="entry name" value="AMINOMETHYLTRANSFERASE"/>
    <property type="match status" value="1"/>
</dbReference>
<dbReference type="RefSeq" id="WP_341372543.1">
    <property type="nucleotide sequence ID" value="NZ_JBBUTF010000002.1"/>
</dbReference>
<accession>A0ABU9B4Z9</accession>
<evidence type="ECO:0000313" key="8">
    <source>
        <dbReference type="Proteomes" id="UP001368500"/>
    </source>
</evidence>
<dbReference type="Gene3D" id="1.10.10.1100">
    <property type="entry name" value="BFD-like [2Fe-2S]-binding domain"/>
    <property type="match status" value="1"/>
</dbReference>
<feature type="domain" description="FAD/NAD(P)-binding" evidence="4">
    <location>
        <begin position="169"/>
        <end position="433"/>
    </location>
</feature>
<name>A0ABU9B4Z9_9BURK</name>
<evidence type="ECO:0000259" key="5">
    <source>
        <dbReference type="Pfam" id="PF08669"/>
    </source>
</evidence>
<dbReference type="Gene3D" id="3.50.50.60">
    <property type="entry name" value="FAD/NAD(P)-binding domain"/>
    <property type="match status" value="3"/>
</dbReference>
<dbReference type="SUPFAM" id="SSF101790">
    <property type="entry name" value="Aminomethyltransferase beta-barrel domain"/>
    <property type="match status" value="1"/>
</dbReference>
<organism evidence="7 8">
    <name type="scientific">Pseudaquabacterium rugosum</name>
    <dbReference type="NCBI Taxonomy" id="2984194"/>
    <lineage>
        <taxon>Bacteria</taxon>
        <taxon>Pseudomonadati</taxon>
        <taxon>Pseudomonadota</taxon>
        <taxon>Betaproteobacteria</taxon>
        <taxon>Burkholderiales</taxon>
        <taxon>Sphaerotilaceae</taxon>
        <taxon>Pseudaquabacterium</taxon>
    </lineage>
</organism>
<dbReference type="InterPro" id="IPR041117">
    <property type="entry name" value="SoxA_A3"/>
</dbReference>
<dbReference type="InterPro" id="IPR006222">
    <property type="entry name" value="GCVT_N"/>
</dbReference>
<keyword evidence="8" id="KW-1185">Reference proteome</keyword>
<dbReference type="InterPro" id="IPR042204">
    <property type="entry name" value="2Fe-2S-bd_N"/>
</dbReference>
<dbReference type="InterPro" id="IPR028896">
    <property type="entry name" value="GcvT/YgfZ/DmdA"/>
</dbReference>
<evidence type="ECO:0000259" key="3">
    <source>
        <dbReference type="Pfam" id="PF01571"/>
    </source>
</evidence>
<sequence length="1002" mass="107423">MSARLSQGGRIDRRQPLRFTFNGRAYQGFQGDTLASALLANGVSMIARSWKYHRPRGLLAAGVEEPNGLVQLFDGDRTVPNARMTEVMLVDGLTAKSIHASPSIEFDLRAANNWFSRLLPAGFYYKTFMASLAAWHYFEKHIRAASGLGESPTQDDPALYDKQFVHAELLVVGGGAAGLAAALAAARSGARVIVCDEQDEFGGWLLSAGADDTVDGRAPLAWRDAALAELAACPEVKLLPRTTAFGYQDHNLVTLVEKRADHLAPGRQPVIRERLWRVRAGQVVLATGAHERPLVFARNDLPGIMLAGAVTTYVRRYAVLPGRKAVVFTNHDGGYEAALALSAAGAAVQVVDARPQPEGPLTVRARASGIAIHAGQVVVEAVGGKRISGVKVQALDAQDRLGGASRSLSCDLLAVSGGFSPVIHLHSQSGSKARWDEALAAFLPGTPVQAERSAGACRALQGLQAAADDGRSAAAAALQAAGIALPAGVKAAGPAPAKAVGGIRALWLVPHPAGTARAPKQFVDLQNDVAASDIELAVREGFESIEHVKRYTAMGFGTDQGKTGNINGMGIAARALGKAIPQVGTTTFRPNYTPVTFGLLAGMELGDGFDPVRVTPMHPWHVRHGATFEDVGQWKRAWYFPKPGEDLHAAVAREVKAVRERVGTLDASTLGKIDIQGPDAATFLNWVYCNAWTKLEPGKCRYGLMLDENGMVFDDGVTVRLSENHFMMHTTTGGAARVMAWLERWLQTEWPHLKVYLTSVTDHWSTTALVGPKSRAVLQALCKDVDFDDQAFPFMSWREGTVAGVKARIMRISFSGERSYEVNVPAGDGLAVWEAIHAAGAPYGITPYGTETMHVLRAEKGFIIVGQDTDGSITPHDLGMGAMVTKTKDCLGKRSLSRSDTVRADRKQLVGLLADDPQCVLREGAQILLDEMKSVPAKMSGHVTSSYMSPTLGRSIALAVVRGGLQRMGQRVHVATHDGRTMTATIASPVFYDPKNERQHAD</sequence>
<dbReference type="Gene3D" id="3.30.1360.120">
    <property type="entry name" value="Probable tRNA modification gtpase trme, domain 1"/>
    <property type="match status" value="1"/>
</dbReference>
<dbReference type="PRINTS" id="PR00411">
    <property type="entry name" value="PNDRDTASEI"/>
</dbReference>
<reference evidence="7 8" key="1">
    <citation type="submission" date="2024-04" db="EMBL/GenBank/DDBJ databases">
        <title>Novel species of the genus Ideonella isolated from streams.</title>
        <authorList>
            <person name="Lu H."/>
        </authorList>
    </citation>
    <scope>NUCLEOTIDE SEQUENCE [LARGE SCALE GENOMIC DNA]</scope>
    <source>
        <strain evidence="7 8">BYS139W</strain>
    </source>
</reference>
<dbReference type="PANTHER" id="PTHR43757:SF2">
    <property type="entry name" value="AMINOMETHYLTRANSFERASE, MITOCHONDRIAL"/>
    <property type="match status" value="1"/>
</dbReference>
<dbReference type="Pfam" id="PF01571">
    <property type="entry name" value="GCV_T"/>
    <property type="match status" value="1"/>
</dbReference>
<dbReference type="InterPro" id="IPR029043">
    <property type="entry name" value="GcvT/YgfZ_C"/>
</dbReference>
<dbReference type="Proteomes" id="UP001368500">
    <property type="component" value="Unassembled WGS sequence"/>
</dbReference>
<keyword evidence="2" id="KW-0560">Oxidoreductase</keyword>
<dbReference type="Gene3D" id="3.10.20.440">
    <property type="entry name" value="2Fe-2S iron-sulphur cluster binding domain, sarcosine oxidase, alpha subunit, N-terminal domain"/>
    <property type="match status" value="1"/>
</dbReference>
<dbReference type="Pfam" id="PF17806">
    <property type="entry name" value="SO_alpha_A3"/>
    <property type="match status" value="1"/>
</dbReference>
<proteinExistence type="inferred from homology"/>
<gene>
    <name evidence="7" type="ORF">AACH11_02155</name>
</gene>
<dbReference type="InterPro" id="IPR006277">
    <property type="entry name" value="Sarcosine_oxidase_asu"/>
</dbReference>
<evidence type="ECO:0000313" key="7">
    <source>
        <dbReference type="EMBL" id="MEK8024771.1"/>
    </source>
</evidence>
<evidence type="ECO:0000256" key="2">
    <source>
        <dbReference type="ARBA" id="ARBA00023002"/>
    </source>
</evidence>
<dbReference type="InterPro" id="IPR027266">
    <property type="entry name" value="TrmE/GcvT-like"/>
</dbReference>
<dbReference type="EMBL" id="JBBUTF010000002">
    <property type="protein sequence ID" value="MEK8024771.1"/>
    <property type="molecule type" value="Genomic_DNA"/>
</dbReference>
<dbReference type="SUPFAM" id="SSF103025">
    <property type="entry name" value="Folate-binding domain"/>
    <property type="match status" value="1"/>
</dbReference>
<dbReference type="InterPro" id="IPR036188">
    <property type="entry name" value="FAD/NAD-bd_sf"/>
</dbReference>
<protein>
    <submittedName>
        <fullName evidence="7">Sarcosine oxidase subunit alpha family protein</fullName>
    </submittedName>
</protein>
<dbReference type="Pfam" id="PF07992">
    <property type="entry name" value="Pyr_redox_2"/>
    <property type="match status" value="1"/>
</dbReference>
<evidence type="ECO:0000259" key="6">
    <source>
        <dbReference type="Pfam" id="PF17806"/>
    </source>
</evidence>
<evidence type="ECO:0000256" key="1">
    <source>
        <dbReference type="ARBA" id="ARBA00008609"/>
    </source>
</evidence>
<dbReference type="InterPro" id="IPR013977">
    <property type="entry name" value="GcvT_C"/>
</dbReference>
<feature type="domain" description="SoxA A3" evidence="6">
    <location>
        <begin position="519"/>
        <end position="602"/>
    </location>
</feature>
<comment type="caution">
    <text evidence="7">The sequence shown here is derived from an EMBL/GenBank/DDBJ whole genome shotgun (WGS) entry which is preliminary data.</text>
</comment>
<feature type="domain" description="GCVT N-terminal" evidence="3">
    <location>
        <begin position="617"/>
        <end position="888"/>
    </location>
</feature>
<dbReference type="Pfam" id="PF08669">
    <property type="entry name" value="GCV_T_C"/>
    <property type="match status" value="1"/>
</dbReference>
<dbReference type="SUPFAM" id="SSF51905">
    <property type="entry name" value="FAD/NAD(P)-binding domain"/>
    <property type="match status" value="1"/>
</dbReference>
<feature type="domain" description="Aminomethyltransferase C-terminal" evidence="5">
    <location>
        <begin position="907"/>
        <end position="993"/>
    </location>
</feature>
<dbReference type="InterPro" id="IPR041854">
    <property type="entry name" value="BFD-like_2Fe2S-bd_dom_sf"/>
</dbReference>
<dbReference type="NCBIfam" id="TIGR01372">
    <property type="entry name" value="soxA"/>
    <property type="match status" value="1"/>
</dbReference>
<comment type="similarity">
    <text evidence="1">Belongs to the GcvT family.</text>
</comment>
<dbReference type="PRINTS" id="PR00368">
    <property type="entry name" value="FADPNR"/>
</dbReference>